<dbReference type="GO" id="GO:0005509">
    <property type="term" value="F:calcium ion binding"/>
    <property type="evidence" value="ECO:0007669"/>
    <property type="project" value="InterPro"/>
</dbReference>
<proteinExistence type="predicted"/>
<dbReference type="Proteomes" id="UP000199053">
    <property type="component" value="Unassembled WGS sequence"/>
</dbReference>
<accession>A0A1G9IYS7</accession>
<dbReference type="STRING" id="246191.SAMN05660337_2561"/>
<feature type="domain" description="EF-hand" evidence="2">
    <location>
        <begin position="53"/>
        <end position="88"/>
    </location>
</feature>
<dbReference type="InterPro" id="IPR011992">
    <property type="entry name" value="EF-hand-dom_pair"/>
</dbReference>
<dbReference type="Pfam" id="PF13202">
    <property type="entry name" value="EF-hand_5"/>
    <property type="match status" value="2"/>
</dbReference>
<dbReference type="Gene3D" id="1.10.238.10">
    <property type="entry name" value="EF-hand"/>
    <property type="match status" value="2"/>
</dbReference>
<feature type="compositionally biased region" description="Polar residues" evidence="1">
    <location>
        <begin position="1"/>
        <end position="15"/>
    </location>
</feature>
<name>A0A1G9IYS7_9BACT</name>
<evidence type="ECO:0000259" key="2">
    <source>
        <dbReference type="PROSITE" id="PS50222"/>
    </source>
</evidence>
<dbReference type="SUPFAM" id="SSF47473">
    <property type="entry name" value="EF-hand"/>
    <property type="match status" value="1"/>
</dbReference>
<dbReference type="OrthoDB" id="5457030at2"/>
<dbReference type="InterPro" id="IPR018247">
    <property type="entry name" value="EF_Hand_1_Ca_BS"/>
</dbReference>
<dbReference type="SMART" id="SM00054">
    <property type="entry name" value="EFh"/>
    <property type="match status" value="3"/>
</dbReference>
<feature type="compositionally biased region" description="Acidic residues" evidence="1">
    <location>
        <begin position="67"/>
        <end position="76"/>
    </location>
</feature>
<dbReference type="RefSeq" id="WP_092161739.1">
    <property type="nucleotide sequence ID" value="NZ_FNGA01000004.1"/>
</dbReference>
<dbReference type="AlphaFoldDB" id="A0A1G9IYS7"/>
<dbReference type="EMBL" id="FNGA01000004">
    <property type="protein sequence ID" value="SDL29994.1"/>
    <property type="molecule type" value="Genomic_DNA"/>
</dbReference>
<protein>
    <submittedName>
        <fullName evidence="3">Ca2+-binding protein, EF-hand superfamily</fullName>
    </submittedName>
</protein>
<feature type="region of interest" description="Disordered" evidence="1">
    <location>
        <begin position="1"/>
        <end position="76"/>
    </location>
</feature>
<feature type="compositionally biased region" description="Gly residues" evidence="1">
    <location>
        <begin position="227"/>
        <end position="240"/>
    </location>
</feature>
<feature type="region of interest" description="Disordered" evidence="1">
    <location>
        <begin position="142"/>
        <end position="191"/>
    </location>
</feature>
<keyword evidence="4" id="KW-1185">Reference proteome</keyword>
<gene>
    <name evidence="3" type="ORF">SAMN05660337_2561</name>
</gene>
<reference evidence="4" key="1">
    <citation type="submission" date="2016-10" db="EMBL/GenBank/DDBJ databases">
        <authorList>
            <person name="Varghese N."/>
            <person name="Submissions S."/>
        </authorList>
    </citation>
    <scope>NUCLEOTIDE SEQUENCE [LARGE SCALE GENOMIC DNA]</scope>
    <source>
        <strain evidence="4">DSM 16995</strain>
    </source>
</reference>
<feature type="region of interest" description="Disordered" evidence="1">
    <location>
        <begin position="223"/>
        <end position="246"/>
    </location>
</feature>
<dbReference type="PROSITE" id="PS00018">
    <property type="entry name" value="EF_HAND_1"/>
    <property type="match status" value="2"/>
</dbReference>
<dbReference type="PROSITE" id="PS50222">
    <property type="entry name" value="EF_HAND_2"/>
    <property type="match status" value="3"/>
</dbReference>
<feature type="domain" description="EF-hand" evidence="2">
    <location>
        <begin position="131"/>
        <end position="166"/>
    </location>
</feature>
<sequence>MSISGVGSYMNSSMSPDMMAQMRGTREGGSKEDFVSSVFEKKDSDGNGLLSLEETGMNEDMFTSVDTDGDSNVSEEEVLADMQKRHEEKARMGELSTMMQGGGKDQGGQENLLDSFMDELDLDGDSQISMEESGLTEDLFNVLDSDSDGNISGEELKSAMSPPEGMEAMVSAASGGSGGAESSSSSEDDVEYDEYDLNQDGVVSTEELRQAFKNGDQSLASVFGQNEGQGLGGRGAGGERGGIDAQSSLTRMAMRAYQEQNSETYTGSQGVVI</sequence>
<feature type="compositionally biased region" description="Low complexity" evidence="1">
    <location>
        <begin position="165"/>
        <end position="185"/>
    </location>
</feature>
<feature type="domain" description="EF-hand" evidence="2">
    <location>
        <begin position="192"/>
        <end position="218"/>
    </location>
</feature>
<evidence type="ECO:0000313" key="4">
    <source>
        <dbReference type="Proteomes" id="UP000199053"/>
    </source>
</evidence>
<evidence type="ECO:0000313" key="3">
    <source>
        <dbReference type="EMBL" id="SDL29994.1"/>
    </source>
</evidence>
<dbReference type="InterPro" id="IPR002048">
    <property type="entry name" value="EF_hand_dom"/>
</dbReference>
<organism evidence="3 4">
    <name type="scientific">Maridesulfovibrio ferrireducens</name>
    <dbReference type="NCBI Taxonomy" id="246191"/>
    <lineage>
        <taxon>Bacteria</taxon>
        <taxon>Pseudomonadati</taxon>
        <taxon>Thermodesulfobacteriota</taxon>
        <taxon>Desulfovibrionia</taxon>
        <taxon>Desulfovibrionales</taxon>
        <taxon>Desulfovibrionaceae</taxon>
        <taxon>Maridesulfovibrio</taxon>
    </lineage>
</organism>
<evidence type="ECO:0000256" key="1">
    <source>
        <dbReference type="SAM" id="MobiDB-lite"/>
    </source>
</evidence>
<feature type="compositionally biased region" description="Basic and acidic residues" evidence="1">
    <location>
        <begin position="24"/>
        <end position="45"/>
    </location>
</feature>